<dbReference type="SUPFAM" id="SSF51215">
    <property type="entry name" value="Regulatory protein AraC"/>
    <property type="match status" value="1"/>
</dbReference>
<sequence length="294" mass="33503">MKAQFEVVPTANSSFLVFRRAEPSFAFNWHYHPEFELTLIEAGAGQRLVGDCIQDYEPGDLVLLGANLPHTWKSDNPSSGRLDGNRAVVVQFRAEHLGKGLLELGEMEPVRMLLERSSRGLWFEKARRNMEIADEIRGLLSLSPARRTLTLISILLSLAESKSDEALASGRHQPLCSPGEEKRINKICRLLDRNSSRKISYESVSKEMHMDISSLCRLFKRSTGRTMTEYVNEIRISHATRLLIDTDMSALEIAMAVGFSNYSNFCRQFKKVRFCSPRSLRQMFKDPANYRSRP</sequence>
<gene>
    <name evidence="5" type="ORF">C7378_0279</name>
</gene>
<dbReference type="InterPro" id="IPR009057">
    <property type="entry name" value="Homeodomain-like_sf"/>
</dbReference>
<dbReference type="InterPro" id="IPR014710">
    <property type="entry name" value="RmlC-like_jellyroll"/>
</dbReference>
<evidence type="ECO:0000313" key="6">
    <source>
        <dbReference type="Proteomes" id="UP000295210"/>
    </source>
</evidence>
<name>A0A4R1LA69_9BACT</name>
<keyword evidence="6" id="KW-1185">Reference proteome</keyword>
<dbReference type="EMBL" id="SMGK01000001">
    <property type="protein sequence ID" value="TCK75298.1"/>
    <property type="molecule type" value="Genomic_DNA"/>
</dbReference>
<dbReference type="GO" id="GO:0043565">
    <property type="term" value="F:sequence-specific DNA binding"/>
    <property type="evidence" value="ECO:0007669"/>
    <property type="project" value="InterPro"/>
</dbReference>
<reference evidence="5 6" key="1">
    <citation type="submission" date="2019-03" db="EMBL/GenBank/DDBJ databases">
        <title>Genomic Encyclopedia of Type Strains, Phase IV (KMG-IV): sequencing the most valuable type-strain genomes for metagenomic binning, comparative biology and taxonomic classification.</title>
        <authorList>
            <person name="Goeker M."/>
        </authorList>
    </citation>
    <scope>NUCLEOTIDE SEQUENCE [LARGE SCALE GENOMIC DNA]</scope>
    <source>
        <strain evidence="5 6">DSM 103428</strain>
    </source>
</reference>
<dbReference type="AlphaFoldDB" id="A0A4R1LA69"/>
<dbReference type="InterPro" id="IPR018060">
    <property type="entry name" value="HTH_AraC"/>
</dbReference>
<dbReference type="RefSeq" id="WP_131990946.1">
    <property type="nucleotide sequence ID" value="NZ_SMGK01000001.1"/>
</dbReference>
<dbReference type="Gene3D" id="2.60.120.10">
    <property type="entry name" value="Jelly Rolls"/>
    <property type="match status" value="1"/>
</dbReference>
<dbReference type="SUPFAM" id="SSF46689">
    <property type="entry name" value="Homeodomain-like"/>
    <property type="match status" value="2"/>
</dbReference>
<keyword evidence="2" id="KW-0238">DNA-binding</keyword>
<dbReference type="PANTHER" id="PTHR43280:SF27">
    <property type="entry name" value="TRANSCRIPTIONAL REGULATOR MTLR"/>
    <property type="match status" value="1"/>
</dbReference>
<evidence type="ECO:0000256" key="3">
    <source>
        <dbReference type="ARBA" id="ARBA00023163"/>
    </source>
</evidence>
<dbReference type="Pfam" id="PF12833">
    <property type="entry name" value="HTH_18"/>
    <property type="match status" value="1"/>
</dbReference>
<protein>
    <submittedName>
        <fullName evidence="5">AraC family transcriptional regulator</fullName>
    </submittedName>
</protein>
<dbReference type="InterPro" id="IPR037923">
    <property type="entry name" value="HTH-like"/>
</dbReference>
<comment type="caution">
    <text evidence="5">The sequence shown here is derived from an EMBL/GenBank/DDBJ whole genome shotgun (WGS) entry which is preliminary data.</text>
</comment>
<dbReference type="SMART" id="SM00342">
    <property type="entry name" value="HTH_ARAC"/>
    <property type="match status" value="1"/>
</dbReference>
<accession>A0A4R1LA69</accession>
<dbReference type="InterPro" id="IPR003313">
    <property type="entry name" value="AraC-bd"/>
</dbReference>
<keyword evidence="3" id="KW-0804">Transcription</keyword>
<dbReference type="OrthoDB" id="113759at2"/>
<dbReference type="Pfam" id="PF02311">
    <property type="entry name" value="AraC_binding"/>
    <property type="match status" value="1"/>
</dbReference>
<dbReference type="PANTHER" id="PTHR43280">
    <property type="entry name" value="ARAC-FAMILY TRANSCRIPTIONAL REGULATOR"/>
    <property type="match status" value="1"/>
</dbReference>
<proteinExistence type="predicted"/>
<evidence type="ECO:0000259" key="4">
    <source>
        <dbReference type="PROSITE" id="PS01124"/>
    </source>
</evidence>
<keyword evidence="1" id="KW-0805">Transcription regulation</keyword>
<feature type="domain" description="HTH araC/xylS-type" evidence="4">
    <location>
        <begin position="185"/>
        <end position="283"/>
    </location>
</feature>
<organism evidence="5 6">
    <name type="scientific">Acidipila rosea</name>
    <dbReference type="NCBI Taxonomy" id="768535"/>
    <lineage>
        <taxon>Bacteria</taxon>
        <taxon>Pseudomonadati</taxon>
        <taxon>Acidobacteriota</taxon>
        <taxon>Terriglobia</taxon>
        <taxon>Terriglobales</taxon>
        <taxon>Acidobacteriaceae</taxon>
        <taxon>Acidipila</taxon>
    </lineage>
</organism>
<dbReference type="Gene3D" id="1.10.10.60">
    <property type="entry name" value="Homeodomain-like"/>
    <property type="match status" value="2"/>
</dbReference>
<dbReference type="PROSITE" id="PS01124">
    <property type="entry name" value="HTH_ARAC_FAMILY_2"/>
    <property type="match status" value="1"/>
</dbReference>
<evidence type="ECO:0000313" key="5">
    <source>
        <dbReference type="EMBL" id="TCK75298.1"/>
    </source>
</evidence>
<dbReference type="GO" id="GO:0003700">
    <property type="term" value="F:DNA-binding transcription factor activity"/>
    <property type="evidence" value="ECO:0007669"/>
    <property type="project" value="InterPro"/>
</dbReference>
<evidence type="ECO:0000256" key="1">
    <source>
        <dbReference type="ARBA" id="ARBA00023015"/>
    </source>
</evidence>
<dbReference type="CDD" id="cd06976">
    <property type="entry name" value="cupin_MtlR-like_N"/>
    <property type="match status" value="1"/>
</dbReference>
<evidence type="ECO:0000256" key="2">
    <source>
        <dbReference type="ARBA" id="ARBA00023125"/>
    </source>
</evidence>
<dbReference type="Proteomes" id="UP000295210">
    <property type="component" value="Unassembled WGS sequence"/>
</dbReference>